<dbReference type="PANTHER" id="PTHR16119">
    <property type="entry name" value="TRANSMEMBRANE PROTEIN 144"/>
    <property type="match status" value="1"/>
</dbReference>
<dbReference type="RefSeq" id="WP_192024771.1">
    <property type="nucleotide sequence ID" value="NZ_JACYTN010000004.1"/>
</dbReference>
<name>A0ABR9AW76_9BACL</name>
<feature type="transmembrane region" description="Helical" evidence="7">
    <location>
        <begin position="240"/>
        <end position="258"/>
    </location>
</feature>
<feature type="transmembrane region" description="Helical" evidence="7">
    <location>
        <begin position="182"/>
        <end position="201"/>
    </location>
</feature>
<feature type="transmembrane region" description="Helical" evidence="7">
    <location>
        <begin position="213"/>
        <end position="234"/>
    </location>
</feature>
<dbReference type="EMBL" id="JACYTN010000004">
    <property type="protein sequence ID" value="MBD8498385.1"/>
    <property type="molecule type" value="Genomic_DNA"/>
</dbReference>
<comment type="caution">
    <text evidence="8">The sequence shown here is derived from an EMBL/GenBank/DDBJ whole genome shotgun (WGS) entry which is preliminary data.</text>
</comment>
<dbReference type="Proteomes" id="UP000634529">
    <property type="component" value="Unassembled WGS sequence"/>
</dbReference>
<evidence type="ECO:0000256" key="6">
    <source>
        <dbReference type="ARBA" id="ARBA00023136"/>
    </source>
</evidence>
<keyword evidence="9" id="KW-1185">Reference proteome</keyword>
<feature type="transmembrane region" description="Helical" evidence="7">
    <location>
        <begin position="267"/>
        <end position="286"/>
    </location>
</feature>
<comment type="subcellular location">
    <subcellularLocation>
        <location evidence="1">Endomembrane system</location>
        <topology evidence="1">Multi-pass membrane protein</topology>
    </subcellularLocation>
</comment>
<keyword evidence="4 7" id="KW-0812">Transmembrane</keyword>
<evidence type="ECO:0000256" key="4">
    <source>
        <dbReference type="ARBA" id="ARBA00022692"/>
    </source>
</evidence>
<feature type="transmembrane region" description="Helical" evidence="7">
    <location>
        <begin position="55"/>
        <end position="73"/>
    </location>
</feature>
<dbReference type="InterPro" id="IPR010651">
    <property type="entry name" value="Sugar_transport"/>
</dbReference>
<feature type="transmembrane region" description="Helical" evidence="7">
    <location>
        <begin position="156"/>
        <end position="176"/>
    </location>
</feature>
<gene>
    <name evidence="8" type="ORF">IFO66_08670</name>
</gene>
<keyword evidence="3 8" id="KW-0813">Transport</keyword>
<evidence type="ECO:0000256" key="3">
    <source>
        <dbReference type="ARBA" id="ARBA00022597"/>
    </source>
</evidence>
<keyword evidence="5 7" id="KW-1133">Transmembrane helix</keyword>
<evidence type="ECO:0000256" key="7">
    <source>
        <dbReference type="SAM" id="Phobius"/>
    </source>
</evidence>
<dbReference type="PANTHER" id="PTHR16119:SF17">
    <property type="entry name" value="TRANSMEMBRANE PROTEIN 144"/>
    <property type="match status" value="1"/>
</dbReference>
<dbReference type="SUPFAM" id="SSF103481">
    <property type="entry name" value="Multidrug resistance efflux transporter EmrE"/>
    <property type="match status" value="2"/>
</dbReference>
<evidence type="ECO:0000313" key="8">
    <source>
        <dbReference type="EMBL" id="MBD8498385.1"/>
    </source>
</evidence>
<dbReference type="InterPro" id="IPR037185">
    <property type="entry name" value="EmrE-like"/>
</dbReference>
<organism evidence="8 9">
    <name type="scientific">Paenibacillus arenosi</name>
    <dbReference type="NCBI Taxonomy" id="2774142"/>
    <lineage>
        <taxon>Bacteria</taxon>
        <taxon>Bacillati</taxon>
        <taxon>Bacillota</taxon>
        <taxon>Bacilli</taxon>
        <taxon>Bacillales</taxon>
        <taxon>Paenibacillaceae</taxon>
        <taxon>Paenibacillus</taxon>
    </lineage>
</organism>
<feature type="transmembrane region" description="Helical" evidence="7">
    <location>
        <begin position="116"/>
        <end position="135"/>
    </location>
</feature>
<keyword evidence="3 8" id="KW-0762">Sugar transport</keyword>
<comment type="similarity">
    <text evidence="2">Belongs to the GRP transporter (TC 2.A.7.5) family.</text>
</comment>
<evidence type="ECO:0000256" key="2">
    <source>
        <dbReference type="ARBA" id="ARBA00006117"/>
    </source>
</evidence>
<reference evidence="8 9" key="1">
    <citation type="submission" date="2020-09" db="EMBL/GenBank/DDBJ databases">
        <title>Paenibacillus sp. CAU 1523 isolated from sand of Haeundae Beach.</title>
        <authorList>
            <person name="Kim W."/>
        </authorList>
    </citation>
    <scope>NUCLEOTIDE SEQUENCE [LARGE SCALE GENOMIC DNA]</scope>
    <source>
        <strain evidence="8 9">CAU 1523</strain>
    </source>
</reference>
<proteinExistence type="inferred from homology"/>
<evidence type="ECO:0000256" key="1">
    <source>
        <dbReference type="ARBA" id="ARBA00004127"/>
    </source>
</evidence>
<dbReference type="Pfam" id="PF06800">
    <property type="entry name" value="Sugar_transport"/>
    <property type="match status" value="1"/>
</dbReference>
<evidence type="ECO:0000256" key="5">
    <source>
        <dbReference type="ARBA" id="ARBA00022989"/>
    </source>
</evidence>
<dbReference type="CDD" id="cd23112">
    <property type="entry name" value="glucose_uptake_GlcU"/>
    <property type="match status" value="1"/>
</dbReference>
<keyword evidence="6 7" id="KW-0472">Membrane</keyword>
<feature type="transmembrane region" description="Helical" evidence="7">
    <location>
        <begin position="31"/>
        <end position="48"/>
    </location>
</feature>
<sequence length="289" mass="30970">MDILLALVPALFWGTLLLVSSKLGGKAHHQLVGMTFGALLFAIGIYLFKQPELSTTIWIAGIISGVCWALGQYNQFSAVQYLGVSRTVPISTGMQLVVTTLFGVIVFGEWSTTTSVILGIIAIVLLIIGVVFTVVEDKQANAQGTQISGGSQMKKGIVHLVISTVGFVGYVIILRWFEVDGWAAILPQAIGMVLGGLLLTLKHKPFNKYTFRNILTGAWWGAGNLALLLSIPLIGVATSFSLSQTGTIISTLGGIFLLNERKSKRQMVFVIIGCLLIVVGGVMIGFTKE</sequence>
<protein>
    <submittedName>
        <fullName evidence="8">GRP family sugar transporter</fullName>
    </submittedName>
</protein>
<evidence type="ECO:0000313" key="9">
    <source>
        <dbReference type="Proteomes" id="UP000634529"/>
    </source>
</evidence>
<accession>A0ABR9AW76</accession>